<proteinExistence type="predicted"/>
<dbReference type="Gene3D" id="1.25.10.10">
    <property type="entry name" value="Leucine-rich Repeat Variant"/>
    <property type="match status" value="4"/>
</dbReference>
<dbReference type="InterPro" id="IPR000225">
    <property type="entry name" value="Armadillo"/>
</dbReference>
<dbReference type="GO" id="GO:0005737">
    <property type="term" value="C:cytoplasm"/>
    <property type="evidence" value="ECO:0007669"/>
    <property type="project" value="UniProtKB-SubCell"/>
</dbReference>
<evidence type="ECO:0000256" key="4">
    <source>
        <dbReference type="ARBA" id="ARBA00022737"/>
    </source>
</evidence>
<organism evidence="6 7">
    <name type="scientific">Anaeramoeba ignava</name>
    <name type="common">Anaerobic marine amoeba</name>
    <dbReference type="NCBI Taxonomy" id="1746090"/>
    <lineage>
        <taxon>Eukaryota</taxon>
        <taxon>Metamonada</taxon>
        <taxon>Anaeramoebidae</taxon>
        <taxon>Anaeramoeba</taxon>
    </lineage>
</organism>
<accession>A0A9Q0LV62</accession>
<evidence type="ECO:0000256" key="3">
    <source>
        <dbReference type="ARBA" id="ARBA00022490"/>
    </source>
</evidence>
<dbReference type="AlphaFoldDB" id="A0A9Q0LV62"/>
<dbReference type="SMART" id="SM00185">
    <property type="entry name" value="ARM"/>
    <property type="match status" value="5"/>
</dbReference>
<evidence type="ECO:0000256" key="5">
    <source>
        <dbReference type="ARBA" id="ARBA00023242"/>
    </source>
</evidence>
<evidence type="ECO:0000313" key="7">
    <source>
        <dbReference type="Proteomes" id="UP001149090"/>
    </source>
</evidence>
<keyword evidence="3" id="KW-0963">Cytoplasm</keyword>
<dbReference type="OrthoDB" id="5559898at2759"/>
<protein>
    <submittedName>
        <fullName evidence="6">Armadillo repeat-containing protein</fullName>
    </submittedName>
</protein>
<comment type="subcellular location">
    <subcellularLocation>
        <location evidence="2">Cytoplasm</location>
    </subcellularLocation>
    <subcellularLocation>
        <location evidence="1">Nucleus</location>
    </subcellularLocation>
</comment>
<evidence type="ECO:0000256" key="2">
    <source>
        <dbReference type="ARBA" id="ARBA00004496"/>
    </source>
</evidence>
<gene>
    <name evidence="6" type="ORF">M0811_05560</name>
</gene>
<dbReference type="GO" id="GO:0005634">
    <property type="term" value="C:nucleus"/>
    <property type="evidence" value="ECO:0007669"/>
    <property type="project" value="UniProtKB-SubCell"/>
</dbReference>
<dbReference type="Proteomes" id="UP001149090">
    <property type="component" value="Unassembled WGS sequence"/>
</dbReference>
<dbReference type="GO" id="GO:0043161">
    <property type="term" value="P:proteasome-mediated ubiquitin-dependent protein catabolic process"/>
    <property type="evidence" value="ECO:0007669"/>
    <property type="project" value="TreeGrafter"/>
</dbReference>
<dbReference type="EMBL" id="JAPDFW010000056">
    <property type="protein sequence ID" value="KAJ5077870.1"/>
    <property type="molecule type" value="Genomic_DNA"/>
</dbReference>
<dbReference type="InterPro" id="IPR011989">
    <property type="entry name" value="ARM-like"/>
</dbReference>
<dbReference type="OMA" id="KGTDQHV"/>
<keyword evidence="5" id="KW-0539">Nucleus</keyword>
<reference evidence="6" key="1">
    <citation type="submission" date="2022-10" db="EMBL/GenBank/DDBJ databases">
        <title>Novel sulphate-reducing endosymbionts in the free-living metamonad Anaeramoeba.</title>
        <authorList>
            <person name="Jerlstrom-Hultqvist J."/>
            <person name="Cepicka I."/>
            <person name="Gallot-Lavallee L."/>
            <person name="Salas-Leiva D."/>
            <person name="Curtis B.A."/>
            <person name="Zahonova K."/>
            <person name="Pipaliya S."/>
            <person name="Dacks J."/>
            <person name="Roger A.J."/>
        </authorList>
    </citation>
    <scope>NUCLEOTIDE SEQUENCE</scope>
    <source>
        <strain evidence="6">BMAN</strain>
    </source>
</reference>
<dbReference type="SUPFAM" id="SSF48371">
    <property type="entry name" value="ARM repeat"/>
    <property type="match status" value="2"/>
</dbReference>
<dbReference type="PANTHER" id="PTHR15651:SF7">
    <property type="entry name" value="ARMADILLO REPEAT-CONTAINING PROTEIN 8"/>
    <property type="match status" value="1"/>
</dbReference>
<dbReference type="InterPro" id="IPR038739">
    <property type="entry name" value="ARMC8/Vid28"/>
</dbReference>
<dbReference type="PANTHER" id="PTHR15651">
    <property type="entry name" value="ARMADILLO REPEAT-CONTAINING PROTEIN 8"/>
    <property type="match status" value="1"/>
</dbReference>
<name>A0A9Q0LV62_ANAIG</name>
<evidence type="ECO:0000313" key="6">
    <source>
        <dbReference type="EMBL" id="KAJ5077870.1"/>
    </source>
</evidence>
<dbReference type="GO" id="GO:0034657">
    <property type="term" value="C:GID complex"/>
    <property type="evidence" value="ECO:0007669"/>
    <property type="project" value="TreeGrafter"/>
</dbReference>
<sequence>MQYIEEIKNEPEPEQQLQALRRIKNYVIGNKIHKKQMMENGIVKILVEIIKKNEDERRVTEAATILGSFACSTTRAEVEGLIKERADIGLWELVLKSKNEKVQESALRSLKIMYQSAEPPEHNVYSEENAAVVETLIKMLSSERIKTRELAAFLVARSCRTDSQKAVFISKGGVNGLLSILNERAISASKSHEAALDALASLLHENADCARIVAAKTPHIVAMAFSFMKDSSNVFKLISSKILTSLLKADSISNEKDRAKVETRLLPILVKLLDDSDVVLRSEVPRAIAAFSQHSDKARKDIAESNAIDKLVKIFSDMLSKPDEFVEIPQDTPPVLTNTGAQIISSFLFSVQIFSENSDDLRRKISDAKILLKIAPFLRANIPDIALNTAKIIRNLTRSTKQFDPALSDDFLLDLLFAVFRQSHSNTKEIICIIFCNMSLLSLDFKNKLFEKDLLQDLSSLIDSPVAELRLNAFWALKNMLYRASSQIKQKFLAQIPFKKLFSFLSSSETQIREQVFGILRNFASGKVDDVQMILPVQEDLVVFIEKELIFFMDSTLNTNSQEKSNEMKIEIPNENSNQISNENSIQISNENSNQIQTDSKMILEKEKTLKTTNPQNHKNLALNTIYLISNLSTGNEQQKILLLKKNIIDTLNKLLFFPDDEIQKGVIWCFINLSWNCPDQEMTKKRINELKSFGIVPNLQKIVSSHKKTEIQDLAKKAINKIEIKLK</sequence>
<keyword evidence="7" id="KW-1185">Reference proteome</keyword>
<comment type="caution">
    <text evidence="6">The sequence shown here is derived from an EMBL/GenBank/DDBJ whole genome shotgun (WGS) entry which is preliminary data.</text>
</comment>
<dbReference type="InterPro" id="IPR016024">
    <property type="entry name" value="ARM-type_fold"/>
</dbReference>
<evidence type="ECO:0000256" key="1">
    <source>
        <dbReference type="ARBA" id="ARBA00004123"/>
    </source>
</evidence>
<keyword evidence="4" id="KW-0677">Repeat</keyword>